<proteinExistence type="inferred from homology"/>
<keyword evidence="9" id="KW-0175">Coiled coil</keyword>
<feature type="coiled-coil region" evidence="9">
    <location>
        <begin position="12"/>
        <end position="39"/>
    </location>
</feature>
<evidence type="ECO:0000256" key="4">
    <source>
        <dbReference type="ARBA" id="ARBA00023027"/>
    </source>
</evidence>
<evidence type="ECO:0000313" key="13">
    <source>
        <dbReference type="EMBL" id="NGZ74149.1"/>
    </source>
</evidence>
<dbReference type="Pfam" id="PF00171">
    <property type="entry name" value="Aldedh"/>
    <property type="match status" value="2"/>
</dbReference>
<dbReference type="Proteomes" id="UP000800303">
    <property type="component" value="Unassembled WGS sequence"/>
</dbReference>
<evidence type="ECO:0000256" key="6">
    <source>
        <dbReference type="ARBA" id="ARBA00035641"/>
    </source>
</evidence>
<dbReference type="Pfam" id="PF00465">
    <property type="entry name" value="Fe-ADH"/>
    <property type="match status" value="1"/>
</dbReference>
<evidence type="ECO:0000256" key="2">
    <source>
        <dbReference type="ARBA" id="ARBA00023002"/>
    </source>
</evidence>
<dbReference type="Gene3D" id="3.40.50.1970">
    <property type="match status" value="1"/>
</dbReference>
<dbReference type="NCBIfam" id="NF010378">
    <property type="entry name" value="PRK13805.1"/>
    <property type="match status" value="1"/>
</dbReference>
<dbReference type="SUPFAM" id="SSF53720">
    <property type="entry name" value="ALDH-like"/>
    <property type="match status" value="1"/>
</dbReference>
<organism evidence="13 14">
    <name type="scientific">Saccharibacillus alkalitolerans</name>
    <dbReference type="NCBI Taxonomy" id="2705290"/>
    <lineage>
        <taxon>Bacteria</taxon>
        <taxon>Bacillati</taxon>
        <taxon>Bacillota</taxon>
        <taxon>Bacilli</taxon>
        <taxon>Bacillales</taxon>
        <taxon>Paenibacillaceae</taxon>
        <taxon>Saccharibacillus</taxon>
    </lineage>
</organism>
<comment type="caution">
    <text evidence="13">The sequence shown here is derived from an EMBL/GenBank/DDBJ whole genome shotgun (WGS) entry which is preliminary data.</text>
</comment>
<dbReference type="GO" id="GO:0008774">
    <property type="term" value="F:acetaldehyde dehydrogenase (acetylating) activity"/>
    <property type="evidence" value="ECO:0007669"/>
    <property type="project" value="UniProtKB-EC"/>
</dbReference>
<dbReference type="Gene3D" id="1.20.1090.10">
    <property type="entry name" value="Dehydroquinate synthase-like - alpha domain"/>
    <property type="match status" value="1"/>
</dbReference>
<evidence type="ECO:0000256" key="3">
    <source>
        <dbReference type="ARBA" id="ARBA00023004"/>
    </source>
</evidence>
<feature type="domain" description="Alcohol dehydrogenase iron-type/glycerol dehydrogenase GldA" evidence="11">
    <location>
        <begin position="465"/>
        <end position="644"/>
    </location>
</feature>
<gene>
    <name evidence="13" type="primary">adhE</name>
    <name evidence="13" type="synonym">adhC</name>
    <name evidence="13" type="ORF">GYN08_02390</name>
</gene>
<dbReference type="PROSITE" id="PS00913">
    <property type="entry name" value="ADH_IRON_1"/>
    <property type="match status" value="1"/>
</dbReference>
<dbReference type="PIRSF" id="PIRSF000111">
    <property type="entry name" value="ALDH_ADH"/>
    <property type="match status" value="1"/>
</dbReference>
<dbReference type="InterPro" id="IPR018211">
    <property type="entry name" value="ADH_Fe_CS"/>
</dbReference>
<dbReference type="InterPro" id="IPR039697">
    <property type="entry name" value="Alcohol_dehydrogenase_Fe"/>
</dbReference>
<dbReference type="RefSeq" id="WP_166272146.1">
    <property type="nucleotide sequence ID" value="NZ_JAAFGS010000001.1"/>
</dbReference>
<evidence type="ECO:0000256" key="9">
    <source>
        <dbReference type="SAM" id="Coils"/>
    </source>
</evidence>
<dbReference type="InterPro" id="IPR015590">
    <property type="entry name" value="Aldehyde_DH_dom"/>
</dbReference>
<keyword evidence="4" id="KW-0520">NAD</keyword>
<dbReference type="InterPro" id="IPR001670">
    <property type="entry name" value="ADH_Fe/GldA"/>
</dbReference>
<sequence>MAVKNEAARTVELTAEQEIQALIDKAKKAQDAFMQMDQQQIDTIVQAMALAGLDKHMYLAKIAIEETKRGVYEDKITKNIFATEYIYHSIKNDKTVGVIEDNDFDSFQKIAEPVGIVMGITPVTNPTSTTMFKSLISIKTRNPIIFGFHPSAQYCSSEAARILHEAAVKAGAPEGCIQWIDKPSMDKTNALMNHNDVALILATGGGAMVRAAYSCGKPALGVGPGNVPAFIEKTADIDQAVTDLILSKSFDNGMICASEQAVIIEEPIFDQVKKKMIANGCYFLNKEEIAKLTPSAMNVEKCAVNPAIVGQSAVKIAEMAGITVPATTKILVAEIEGVGTKFPLSAEKLSPVLACYKVKNADEGIARAAEVVEFGGMGHSSAIHSNDDAVIQRFANRLQTGRIIVNSPSTHGAIGDIYNTNLPSLTLGCGSYGRNSTSSNVTAVNLINVKRVARRTVNMQWFKVPDKIYFEKNSTQYLAKMQDITRVAIVTDPMMVQLGYVDRVQHYLRQRQTPVAIEVFSEVEPDPSTTTVERGRAMMERFQPDCIIALGGGSPMDAAKGMWLFYEYPDTDFNNLKQKFMDIRKRIYKYPRLGRKAKFVAIPTTSGTGSEVTSFAVITDKENGNTKYPLADYELTPDVAIIDPEFVYSLPKVAVADTGMDVLTHAIEAYVSVMASDYTDGLAIKAIQLVFANLEKSALTGDKVAREKMHNASTLAGMAFANAFLGINHSLAHKWGGEYHTAHGRTNAILMPHVIRYNAKKPSKFASFPKYTHFVADERYAEIARILGLPARTTEEGVKSLIKAIREMNEKLGIPASFQELGFDAKQFESRVDYLADRAFEDQCTTANPKLPLVTELADVYRDAFYGRFEE</sequence>
<dbReference type="InterPro" id="IPR016161">
    <property type="entry name" value="Ald_DH/histidinol_DH"/>
</dbReference>
<dbReference type="InterPro" id="IPR016162">
    <property type="entry name" value="Ald_DH_N"/>
</dbReference>
<dbReference type="CDD" id="cd07122">
    <property type="entry name" value="ALDH_F20_ACDH"/>
    <property type="match status" value="1"/>
</dbReference>
<dbReference type="PANTHER" id="PTHR11496">
    <property type="entry name" value="ALCOHOL DEHYDROGENASE"/>
    <property type="match status" value="1"/>
</dbReference>
<keyword evidence="2 8" id="KW-0560">Oxidoreductase</keyword>
<comment type="similarity">
    <text evidence="7 8">In the C-terminal section; belongs to the iron-containing alcohol dehydrogenase family.</text>
</comment>
<dbReference type="Pfam" id="PF25137">
    <property type="entry name" value="ADH_Fe_C"/>
    <property type="match status" value="1"/>
</dbReference>
<keyword evidence="3" id="KW-0408">Iron</keyword>
<keyword evidence="5" id="KW-0511">Multifunctional enzyme</keyword>
<reference evidence="13 14" key="1">
    <citation type="submission" date="2020-01" db="EMBL/GenBank/DDBJ databases">
        <title>Polyphasic characterisation and genomic insights into a novel alkali tolerant bacterium VR-M41.</title>
        <authorList>
            <person name="Vemuluri V.R."/>
        </authorList>
    </citation>
    <scope>NUCLEOTIDE SEQUENCE [LARGE SCALE GENOMIC DNA]</scope>
    <source>
        <strain evidence="13 14">VR-M41</strain>
    </source>
</reference>
<evidence type="ECO:0000256" key="8">
    <source>
        <dbReference type="PIRNR" id="PIRNR000111"/>
    </source>
</evidence>
<protein>
    <recommendedName>
        <fullName evidence="8">Aldehyde-alcohol dehydrogenase</fullName>
    </recommendedName>
</protein>
<feature type="domain" description="Aldehyde dehydrogenase" evidence="10">
    <location>
        <begin position="5"/>
        <end position="278"/>
    </location>
</feature>
<accession>A0ABX0F2H0</accession>
<comment type="similarity">
    <text evidence="6 8">In the N-terminal section; belongs to the aldehyde dehydrogenase family.</text>
</comment>
<evidence type="ECO:0000259" key="12">
    <source>
        <dbReference type="Pfam" id="PF25137"/>
    </source>
</evidence>
<comment type="cofactor">
    <cofactor evidence="1">
        <name>Fe(2+)</name>
        <dbReference type="ChEBI" id="CHEBI:29033"/>
    </cofactor>
</comment>
<evidence type="ECO:0000259" key="11">
    <source>
        <dbReference type="Pfam" id="PF00465"/>
    </source>
</evidence>
<evidence type="ECO:0000256" key="5">
    <source>
        <dbReference type="ARBA" id="ARBA00023268"/>
    </source>
</evidence>
<dbReference type="SUPFAM" id="SSF56796">
    <property type="entry name" value="Dehydroquinate synthase-like"/>
    <property type="match status" value="1"/>
</dbReference>
<feature type="domain" description="Fe-containing alcohol dehydrogenase-like C-terminal" evidence="12">
    <location>
        <begin position="656"/>
        <end position="864"/>
    </location>
</feature>
<dbReference type="Gene3D" id="3.40.309.10">
    <property type="entry name" value="Aldehyde Dehydrogenase, Chain A, domain 2"/>
    <property type="match status" value="1"/>
</dbReference>
<dbReference type="CDD" id="cd08178">
    <property type="entry name" value="AAD_C"/>
    <property type="match status" value="1"/>
</dbReference>
<dbReference type="InterPro" id="IPR034789">
    <property type="entry name" value="AAD_C"/>
</dbReference>
<evidence type="ECO:0000256" key="7">
    <source>
        <dbReference type="ARBA" id="ARBA00035645"/>
    </source>
</evidence>
<name>A0ABX0F2H0_9BACL</name>
<dbReference type="EMBL" id="JAAFGS010000001">
    <property type="protein sequence ID" value="NGZ74149.1"/>
    <property type="molecule type" value="Genomic_DNA"/>
</dbReference>
<dbReference type="InterPro" id="IPR012079">
    <property type="entry name" value="Bifunc_Ald-ADH"/>
</dbReference>
<feature type="domain" description="Aldehyde dehydrogenase" evidence="10">
    <location>
        <begin position="347"/>
        <end position="411"/>
    </location>
</feature>
<dbReference type="InterPro" id="IPR016163">
    <property type="entry name" value="Ald_DH_C"/>
</dbReference>
<evidence type="ECO:0000313" key="14">
    <source>
        <dbReference type="Proteomes" id="UP000800303"/>
    </source>
</evidence>
<dbReference type="InterPro" id="IPR056798">
    <property type="entry name" value="ADH_Fe_C"/>
</dbReference>
<keyword evidence="14" id="KW-1185">Reference proteome</keyword>
<dbReference type="PANTHER" id="PTHR11496:SF83">
    <property type="entry name" value="HYDROXYACID-OXOACID TRANSHYDROGENASE, MITOCHONDRIAL"/>
    <property type="match status" value="1"/>
</dbReference>
<evidence type="ECO:0000259" key="10">
    <source>
        <dbReference type="Pfam" id="PF00171"/>
    </source>
</evidence>
<dbReference type="GO" id="GO:0004022">
    <property type="term" value="F:alcohol dehydrogenase (NAD+) activity"/>
    <property type="evidence" value="ECO:0007669"/>
    <property type="project" value="UniProtKB-EC"/>
</dbReference>
<dbReference type="Gene3D" id="3.40.605.10">
    <property type="entry name" value="Aldehyde Dehydrogenase, Chain A, domain 1"/>
    <property type="match status" value="1"/>
</dbReference>
<evidence type="ECO:0000256" key="1">
    <source>
        <dbReference type="ARBA" id="ARBA00001954"/>
    </source>
</evidence>